<organism evidence="1 2">
    <name type="scientific">Haloferula sargassicola</name>
    <dbReference type="NCBI Taxonomy" id="490096"/>
    <lineage>
        <taxon>Bacteria</taxon>
        <taxon>Pseudomonadati</taxon>
        <taxon>Verrucomicrobiota</taxon>
        <taxon>Verrucomicrobiia</taxon>
        <taxon>Verrucomicrobiales</taxon>
        <taxon>Verrucomicrobiaceae</taxon>
        <taxon>Haloferula</taxon>
    </lineage>
</organism>
<dbReference type="SUPFAM" id="SSF143456">
    <property type="entry name" value="VC0467-like"/>
    <property type="match status" value="1"/>
</dbReference>
<evidence type="ECO:0000313" key="2">
    <source>
        <dbReference type="Proteomes" id="UP001476282"/>
    </source>
</evidence>
<gene>
    <name evidence="1" type="primary">yqgE</name>
    <name evidence="1" type="ORF">Hsar01_02728</name>
</gene>
<reference evidence="1 2" key="1">
    <citation type="submission" date="2024-02" db="EMBL/GenBank/DDBJ databases">
        <title>Haloferula sargassicola NBRC 104335.</title>
        <authorList>
            <person name="Ichikawa N."/>
            <person name="Katano-Makiyama Y."/>
            <person name="Hidaka K."/>
        </authorList>
    </citation>
    <scope>NUCLEOTIDE SEQUENCE [LARGE SCALE GENOMIC DNA]</scope>
    <source>
        <strain evidence="1 2">NBRC 104335</strain>
    </source>
</reference>
<dbReference type="Gene3D" id="3.40.1740.10">
    <property type="entry name" value="VC0467-like"/>
    <property type="match status" value="1"/>
</dbReference>
<dbReference type="Pfam" id="PF02622">
    <property type="entry name" value="DUF179"/>
    <property type="match status" value="1"/>
</dbReference>
<dbReference type="InterPro" id="IPR003774">
    <property type="entry name" value="AlgH-like"/>
</dbReference>
<accession>A0ABP9UPK7</accession>
<proteinExistence type="predicted"/>
<keyword evidence="2" id="KW-1185">Reference proteome</keyword>
<dbReference type="RefSeq" id="WP_353567607.1">
    <property type="nucleotide sequence ID" value="NZ_BAABRI010000015.1"/>
</dbReference>
<dbReference type="PANTHER" id="PTHR31984:SF17">
    <property type="entry name" value="TRANSCRIPTIONAL REGULATOR"/>
    <property type="match status" value="1"/>
</dbReference>
<comment type="caution">
    <text evidence="1">The sequence shown here is derived from an EMBL/GenBank/DDBJ whole genome shotgun (WGS) entry which is preliminary data.</text>
</comment>
<dbReference type="PANTHER" id="PTHR31984">
    <property type="entry name" value="TRANSPORTER, PUTATIVE (DUF179)-RELATED"/>
    <property type="match status" value="1"/>
</dbReference>
<evidence type="ECO:0000313" key="1">
    <source>
        <dbReference type="EMBL" id="GAA5483495.1"/>
    </source>
</evidence>
<name>A0ABP9UPK7_9BACT</name>
<protein>
    <submittedName>
        <fullName evidence="1">UPF0301 protein YqgE</fullName>
    </submittedName>
</protein>
<dbReference type="EMBL" id="BAABRI010000015">
    <property type="protein sequence ID" value="GAA5483495.1"/>
    <property type="molecule type" value="Genomic_DNA"/>
</dbReference>
<sequence>MATSTKLSGALLLASPALRDGTFDRSVILLAEHSAGDGAYGVILNRPTGREVAQFLDKPEFAPLARVPVHIGGPVSRDQLIFCSFGRGQKNRLRFQMRLSAEEAAEQVKRPGVVLRAFVGYAGWSAGQLEDELKRDAWITARADASLPGRPHDGSLWRELLADISPFHRLMANAPPFPEQN</sequence>
<dbReference type="Proteomes" id="UP001476282">
    <property type="component" value="Unassembled WGS sequence"/>
</dbReference>